<organism evidence="5">
    <name type="scientific">Podoviridae sp. ctKS020</name>
    <dbReference type="NCBI Taxonomy" id="2826552"/>
    <lineage>
        <taxon>Viruses</taxon>
        <taxon>Duplodnaviria</taxon>
        <taxon>Heunggongvirae</taxon>
        <taxon>Uroviricota</taxon>
        <taxon>Caudoviricetes</taxon>
    </lineage>
</organism>
<dbReference type="GO" id="GO:0008234">
    <property type="term" value="F:cysteine-type peptidase activity"/>
    <property type="evidence" value="ECO:0007669"/>
    <property type="project" value="UniProtKB-KW"/>
</dbReference>
<protein>
    <submittedName>
        <fullName evidence="5">YsxB-like protein</fullName>
    </submittedName>
</protein>
<dbReference type="InterPro" id="IPR007422">
    <property type="entry name" value="Peptidase_Prp"/>
</dbReference>
<keyword evidence="1" id="KW-0690">Ribosome biogenesis</keyword>
<dbReference type="SUPFAM" id="SSF118010">
    <property type="entry name" value="TM1457-like"/>
    <property type="match status" value="1"/>
</dbReference>
<dbReference type="Gene3D" id="3.30.70.1490">
    <property type="entry name" value="Cysteine protease Prp"/>
    <property type="match status" value="1"/>
</dbReference>
<name>A0A8S5QTT8_9CAUD</name>
<sequence length="111" mass="11866">MITVTISRNAEELIVEVSGHSNYAPQGEDIVCAGVSALTLMCVNAAMLSEGKIEKMCSGYSKITLPNSENIHFFCAALVEAFEIMATKYPEYICVNAPAAGGDEIEKSLIS</sequence>
<dbReference type="PANTHER" id="PTHR39178">
    <property type="entry name" value="HYPOTHETICAL RIBOSOME-ASSOCIATED PROTEIN"/>
    <property type="match status" value="1"/>
</dbReference>
<dbReference type="Pfam" id="PF04327">
    <property type="entry name" value="Peptidase_Prp"/>
    <property type="match status" value="1"/>
</dbReference>
<evidence type="ECO:0000313" key="5">
    <source>
        <dbReference type="EMBL" id="DAE22243.1"/>
    </source>
</evidence>
<evidence type="ECO:0000256" key="2">
    <source>
        <dbReference type="ARBA" id="ARBA00022670"/>
    </source>
</evidence>
<reference evidence="5" key="1">
    <citation type="journal article" date="2021" name="Proc. Natl. Acad. Sci. U.S.A.">
        <title>A Catalog of Tens of Thousands of Viruses from Human Metagenomes Reveals Hidden Associations with Chronic Diseases.</title>
        <authorList>
            <person name="Tisza M.J."/>
            <person name="Buck C.B."/>
        </authorList>
    </citation>
    <scope>NUCLEOTIDE SEQUENCE</scope>
    <source>
        <strain evidence="5">CtKS020</strain>
    </source>
</reference>
<accession>A0A8S5QTT8</accession>
<dbReference type="GO" id="GO:0042254">
    <property type="term" value="P:ribosome biogenesis"/>
    <property type="evidence" value="ECO:0007669"/>
    <property type="project" value="UniProtKB-KW"/>
</dbReference>
<dbReference type="GO" id="GO:0006508">
    <property type="term" value="P:proteolysis"/>
    <property type="evidence" value="ECO:0007669"/>
    <property type="project" value="UniProtKB-KW"/>
</dbReference>
<dbReference type="InterPro" id="IPR036764">
    <property type="entry name" value="Peptidase_Prp_sf"/>
</dbReference>
<keyword evidence="3" id="KW-0378">Hydrolase</keyword>
<evidence type="ECO:0000256" key="1">
    <source>
        <dbReference type="ARBA" id="ARBA00022517"/>
    </source>
</evidence>
<evidence type="ECO:0000256" key="4">
    <source>
        <dbReference type="ARBA" id="ARBA00022807"/>
    </source>
</evidence>
<dbReference type="CDD" id="cd16332">
    <property type="entry name" value="Prp-like"/>
    <property type="match status" value="1"/>
</dbReference>
<evidence type="ECO:0000256" key="3">
    <source>
        <dbReference type="ARBA" id="ARBA00022801"/>
    </source>
</evidence>
<dbReference type="EMBL" id="BK015730">
    <property type="protein sequence ID" value="DAE22243.1"/>
    <property type="molecule type" value="Genomic_DNA"/>
</dbReference>
<keyword evidence="4" id="KW-0788">Thiol protease</keyword>
<dbReference type="PANTHER" id="PTHR39178:SF1">
    <property type="entry name" value="RIBOSOMAL-PROCESSING CYSTEINE PROTEASE PRP"/>
    <property type="match status" value="1"/>
</dbReference>
<keyword evidence="2" id="KW-0645">Protease</keyword>
<proteinExistence type="predicted"/>